<protein>
    <recommendedName>
        <fullName evidence="6">Prepilin-type N-terminal cleavage/methylation domain-containing protein</fullName>
    </recommendedName>
</protein>
<keyword evidence="3" id="KW-0812">Transmembrane</keyword>
<keyword evidence="5" id="KW-1185">Reference proteome</keyword>
<evidence type="ECO:0000256" key="2">
    <source>
        <dbReference type="ARBA" id="ARBA00023287"/>
    </source>
</evidence>
<dbReference type="EMBL" id="AP012050">
    <property type="protein sequence ID" value="BAM47132.1"/>
    <property type="molecule type" value="Genomic_DNA"/>
</dbReference>
<gene>
    <name evidence="4" type="ordered locus">AXY_10000</name>
</gene>
<evidence type="ECO:0000256" key="3">
    <source>
        <dbReference type="SAM" id="Phobius"/>
    </source>
</evidence>
<organism evidence="4 5">
    <name type="scientific">Amphibacillus xylanus (strain ATCC 51415 / DSM 6626 / JCM 7361 / LMG 17667 / NBRC 15112 / Ep01)</name>
    <dbReference type="NCBI Taxonomy" id="698758"/>
    <lineage>
        <taxon>Bacteria</taxon>
        <taxon>Bacillati</taxon>
        <taxon>Bacillota</taxon>
        <taxon>Bacilli</taxon>
        <taxon>Bacillales</taxon>
        <taxon>Bacillaceae</taxon>
        <taxon>Amphibacillus</taxon>
    </lineage>
</organism>
<dbReference type="eggNOG" id="COG4967">
    <property type="taxonomic scope" value="Bacteria"/>
</dbReference>
<evidence type="ECO:0000256" key="1">
    <source>
        <dbReference type="ARBA" id="ARBA00004241"/>
    </source>
</evidence>
<dbReference type="KEGG" id="axl:AXY_10000"/>
<sequence>MIKNNTINNQDGLTLVELLGSIVILSIIVVSFLAFFIQSAKTTKVSEDIIDASYIAQQELEAIYHLSTDQGVDQLVSYLQAQGYTHLRSGETHEFSIHIDTYRVDVKLYPVYHDSGDVIEDLHTLLVKVFDSENRQSAQMETKFFFNEVEVDEG</sequence>
<reference evidence="4 5" key="1">
    <citation type="submission" date="2011-01" db="EMBL/GenBank/DDBJ databases">
        <title>Whole genome sequence of Amphibacillus xylinus NBRC 15112.</title>
        <authorList>
            <person name="Nakazawa H."/>
            <person name="Katano Y."/>
            <person name="Nakamura S."/>
            <person name="Sasagawa M."/>
            <person name="Fukada J."/>
            <person name="Arai T."/>
            <person name="Sasakura N."/>
            <person name="Mochizuki D."/>
            <person name="Hosoyama A."/>
            <person name="Harada K."/>
            <person name="Horikawa H."/>
            <person name="Kato Y."/>
            <person name="Harada T."/>
            <person name="Sasaki K."/>
            <person name="Sekiguchi M."/>
            <person name="Hodoyama M."/>
            <person name="Nishiko R."/>
            <person name="Narita H."/>
            <person name="Hanamaki A."/>
            <person name="Hata C."/>
            <person name="Konno Y."/>
            <person name="Niimura Y."/>
            <person name="Yamazaki S."/>
            <person name="Fujita N."/>
        </authorList>
    </citation>
    <scope>NUCLEOTIDE SEQUENCE [LARGE SCALE GENOMIC DNA]</scope>
    <source>
        <strain evidence="5">ATCC 51415 / DSM 6626 / JCM 7361 / LMG 17667 / NBRC 15112 / Ep01</strain>
    </source>
</reference>
<keyword evidence="3" id="KW-1133">Transmembrane helix</keyword>
<dbReference type="GO" id="GO:0030420">
    <property type="term" value="P:establishment of competence for transformation"/>
    <property type="evidence" value="ECO:0007669"/>
    <property type="project" value="UniProtKB-KW"/>
</dbReference>
<dbReference type="InterPro" id="IPR012902">
    <property type="entry name" value="N_methyl_site"/>
</dbReference>
<accession>K0J206</accession>
<keyword evidence="3" id="KW-0472">Membrane</keyword>
<comment type="subcellular location">
    <subcellularLocation>
        <location evidence="1">Cell surface</location>
    </subcellularLocation>
</comment>
<dbReference type="Proteomes" id="UP000006294">
    <property type="component" value="Chromosome"/>
</dbReference>
<dbReference type="AlphaFoldDB" id="K0J206"/>
<keyword evidence="2" id="KW-0178">Competence</keyword>
<dbReference type="Pfam" id="PF07963">
    <property type="entry name" value="N_methyl"/>
    <property type="match status" value="1"/>
</dbReference>
<dbReference type="RefSeq" id="WP_015009737.1">
    <property type="nucleotide sequence ID" value="NC_018704.1"/>
</dbReference>
<proteinExistence type="predicted"/>
<dbReference type="HOGENOM" id="CLU_1700554_0_0_9"/>
<evidence type="ECO:0000313" key="4">
    <source>
        <dbReference type="EMBL" id="BAM47132.1"/>
    </source>
</evidence>
<evidence type="ECO:0008006" key="6">
    <source>
        <dbReference type="Google" id="ProtNLM"/>
    </source>
</evidence>
<evidence type="ECO:0000313" key="5">
    <source>
        <dbReference type="Proteomes" id="UP000006294"/>
    </source>
</evidence>
<dbReference type="GO" id="GO:0009986">
    <property type="term" value="C:cell surface"/>
    <property type="evidence" value="ECO:0007669"/>
    <property type="project" value="UniProtKB-SubCell"/>
</dbReference>
<name>K0J206_AMPXN</name>
<dbReference type="STRING" id="698758.AXY_10000"/>
<feature type="transmembrane region" description="Helical" evidence="3">
    <location>
        <begin position="18"/>
        <end position="37"/>
    </location>
</feature>